<organism evidence="3 4">
    <name type="scientific">Paracoccus marinaquae</name>
    <dbReference type="NCBI Taxonomy" id="2841926"/>
    <lineage>
        <taxon>Bacteria</taxon>
        <taxon>Pseudomonadati</taxon>
        <taxon>Pseudomonadota</taxon>
        <taxon>Alphaproteobacteria</taxon>
        <taxon>Rhodobacterales</taxon>
        <taxon>Paracoccaceae</taxon>
        <taxon>Paracoccus</taxon>
    </lineage>
</organism>
<feature type="transmembrane region" description="Helical" evidence="1">
    <location>
        <begin position="164"/>
        <end position="183"/>
    </location>
</feature>
<evidence type="ECO:0000313" key="3">
    <source>
        <dbReference type="EMBL" id="MBU3030774.1"/>
    </source>
</evidence>
<protein>
    <submittedName>
        <fullName evidence="3">HupE/UreJ family protein</fullName>
    </submittedName>
</protein>
<dbReference type="Proteomes" id="UP001166191">
    <property type="component" value="Unassembled WGS sequence"/>
</dbReference>
<keyword evidence="1" id="KW-0472">Membrane</keyword>
<dbReference type="InterPro" id="IPR007038">
    <property type="entry name" value="HupE_UreJ"/>
</dbReference>
<reference evidence="3" key="1">
    <citation type="submission" date="2021-06" db="EMBL/GenBank/DDBJ databases">
        <title>Paracoccus bacterium XHP0099 sp. nov., isolated from the surface waters of the Yellow Sea.</title>
        <authorList>
            <person name="Xue H."/>
            <person name="Zhang D."/>
        </authorList>
    </citation>
    <scope>NUCLEOTIDE SEQUENCE</scope>
    <source>
        <strain evidence="3">XHP0099</strain>
    </source>
</reference>
<evidence type="ECO:0000256" key="1">
    <source>
        <dbReference type="SAM" id="Phobius"/>
    </source>
</evidence>
<name>A0ABS6AM88_9RHOB</name>
<comment type="caution">
    <text evidence="3">The sequence shown here is derived from an EMBL/GenBank/DDBJ whole genome shotgun (WGS) entry which is preliminary data.</text>
</comment>
<evidence type="ECO:0000313" key="4">
    <source>
        <dbReference type="Proteomes" id="UP001166191"/>
    </source>
</evidence>
<keyword evidence="4" id="KW-1185">Reference proteome</keyword>
<feature type="signal peptide" evidence="2">
    <location>
        <begin position="1"/>
        <end position="18"/>
    </location>
</feature>
<sequence length="184" mass="17400">MKKALVLLACLLPTAALAHGGAGAGSFPTGFGHPFSGADHMLAMVALGLLAAQVGGRALWALPAAFVGAMVVGGALGAGGMPFPGVEPTILASCIILGALVAMAVRLPLSVMLAAAAGFGAAHGWAHGAEGPETGLAIYAAGFAVATALLHGLGILAGRAVPALAIRGAGALAAVSGAALALAG</sequence>
<feature type="transmembrane region" description="Helical" evidence="1">
    <location>
        <begin position="90"/>
        <end position="115"/>
    </location>
</feature>
<proteinExistence type="predicted"/>
<keyword evidence="1" id="KW-1133">Transmembrane helix</keyword>
<evidence type="ECO:0000256" key="2">
    <source>
        <dbReference type="SAM" id="SignalP"/>
    </source>
</evidence>
<dbReference type="RefSeq" id="WP_216033450.1">
    <property type="nucleotide sequence ID" value="NZ_JAHKNG010000018.1"/>
</dbReference>
<feature type="transmembrane region" description="Helical" evidence="1">
    <location>
        <begin position="59"/>
        <end position="78"/>
    </location>
</feature>
<dbReference type="PIRSF" id="PIRSF016919">
    <property type="entry name" value="HupE_UreJ"/>
    <property type="match status" value="1"/>
</dbReference>
<dbReference type="EMBL" id="JAHKNG010000018">
    <property type="protein sequence ID" value="MBU3030774.1"/>
    <property type="molecule type" value="Genomic_DNA"/>
</dbReference>
<accession>A0ABS6AM88</accession>
<keyword evidence="1" id="KW-0812">Transmembrane</keyword>
<dbReference type="Pfam" id="PF04955">
    <property type="entry name" value="HupE_UreJ"/>
    <property type="match status" value="1"/>
</dbReference>
<feature type="chain" id="PRO_5045837255" evidence="2">
    <location>
        <begin position="19"/>
        <end position="184"/>
    </location>
</feature>
<feature type="transmembrane region" description="Helical" evidence="1">
    <location>
        <begin position="136"/>
        <end position="158"/>
    </location>
</feature>
<gene>
    <name evidence="3" type="ORF">KNW02_11680</name>
</gene>
<keyword evidence="2" id="KW-0732">Signal</keyword>